<dbReference type="OrthoDB" id="3425909at2"/>
<sequence>MMGPHHAACGAAAWVAVTTQVHLDLAPLTAVLGWGPASLDLGSPLLHASPLGVVAGALVTAGAALLPDADHPRATIAHSLPPVSRFACEGIGAVAGGHRNGTHSLLGIAVFTAIAWAAGRWTAVVPMLGTLHIGTLHIGTLHVGAGLVSLLLVAFAAKVLGVFPEGVRRIPWLVAVPLAAFIAVFAPHEQDWFPLAVALGCSVHIAGDMLTTGGCNLLWPIAFRRPRRFSRIPLLAWMWRPGGHVSFPVLGDAGSWREWLMLIPVGCYAVAGVGGAVWALGQAGAAAVAAAWGAR</sequence>
<keyword evidence="1" id="KW-1133">Transmembrane helix</keyword>
<keyword evidence="2" id="KW-0378">Hydrolase</keyword>
<feature type="transmembrane region" description="Helical" evidence="1">
    <location>
        <begin position="143"/>
        <end position="163"/>
    </location>
</feature>
<feature type="transmembrane region" description="Helical" evidence="1">
    <location>
        <begin position="170"/>
        <end position="186"/>
    </location>
</feature>
<proteinExistence type="predicted"/>
<name>A0A0B2APF8_9MICC</name>
<dbReference type="Proteomes" id="UP000030982">
    <property type="component" value="Unassembled WGS sequence"/>
</dbReference>
<protein>
    <submittedName>
        <fullName evidence="2">Hydrolase</fullName>
    </submittedName>
</protein>
<evidence type="ECO:0000313" key="3">
    <source>
        <dbReference type="Proteomes" id="UP000030982"/>
    </source>
</evidence>
<dbReference type="InterPro" id="IPR007404">
    <property type="entry name" value="YdjM-like"/>
</dbReference>
<dbReference type="GO" id="GO:0016787">
    <property type="term" value="F:hydrolase activity"/>
    <property type="evidence" value="ECO:0007669"/>
    <property type="project" value="UniProtKB-KW"/>
</dbReference>
<dbReference type="RefSeq" id="WP_043122105.1">
    <property type="nucleotide sequence ID" value="NZ_JTDL01000091.1"/>
</dbReference>
<evidence type="ECO:0000313" key="2">
    <source>
        <dbReference type="EMBL" id="KHL03837.1"/>
    </source>
</evidence>
<reference evidence="2 3" key="1">
    <citation type="submission" date="2014-09" db="EMBL/GenBank/DDBJ databases">
        <title>Genome sequence of Sinomonas sp. MUSC 117.</title>
        <authorList>
            <person name="Lee L.-H."/>
        </authorList>
    </citation>
    <scope>NUCLEOTIDE SEQUENCE [LARGE SCALE GENOMIC DNA]</scope>
    <source>
        <strain evidence="2 3">MUSC 117</strain>
    </source>
</reference>
<feature type="transmembrane region" description="Helical" evidence="1">
    <location>
        <begin position="105"/>
        <end position="123"/>
    </location>
</feature>
<dbReference type="EMBL" id="JTDL01000091">
    <property type="protein sequence ID" value="KHL03837.1"/>
    <property type="molecule type" value="Genomic_DNA"/>
</dbReference>
<keyword evidence="1" id="KW-0472">Membrane</keyword>
<evidence type="ECO:0000256" key="1">
    <source>
        <dbReference type="SAM" id="Phobius"/>
    </source>
</evidence>
<organism evidence="2 3">
    <name type="scientific">Sinomonas humi</name>
    <dbReference type="NCBI Taxonomy" id="1338436"/>
    <lineage>
        <taxon>Bacteria</taxon>
        <taxon>Bacillati</taxon>
        <taxon>Actinomycetota</taxon>
        <taxon>Actinomycetes</taxon>
        <taxon>Micrococcales</taxon>
        <taxon>Micrococcaceae</taxon>
        <taxon>Sinomonas</taxon>
    </lineage>
</organism>
<feature type="transmembrane region" description="Helical" evidence="1">
    <location>
        <begin position="47"/>
        <end position="66"/>
    </location>
</feature>
<keyword evidence="1" id="KW-0812">Transmembrane</keyword>
<dbReference type="STRING" id="1338436.LK10_07985"/>
<keyword evidence="3" id="KW-1185">Reference proteome</keyword>
<dbReference type="Pfam" id="PF04307">
    <property type="entry name" value="YdjM"/>
    <property type="match status" value="2"/>
</dbReference>
<comment type="caution">
    <text evidence="2">The sequence shown here is derived from an EMBL/GenBank/DDBJ whole genome shotgun (WGS) entry which is preliminary data.</text>
</comment>
<dbReference type="AlphaFoldDB" id="A0A0B2APF8"/>
<gene>
    <name evidence="2" type="ORF">LK10_07985</name>
</gene>
<accession>A0A0B2APF8</accession>